<name>A0A4Z2I3I8_9TELE</name>
<accession>A0A4Z2I3I8</accession>
<keyword evidence="2" id="KW-1185">Reference proteome</keyword>
<sequence length="142" mass="15102">MLCRFRSPFPVPAGRSAGCSTSNLLDSAICWCAAAQRASPLDGATTPLLLPVQYKRCRYGLDLPAVVIVLIGVLTPRQVKGSTIILETDSLTAGLGAGFECLCQRLEHQHPHRGVQVVPPNSSVSVEEVLLIVGEQAPDTPD</sequence>
<evidence type="ECO:0000313" key="1">
    <source>
        <dbReference type="EMBL" id="TNN71832.1"/>
    </source>
</evidence>
<dbReference type="EMBL" id="SRLO01000145">
    <property type="protein sequence ID" value="TNN71832.1"/>
    <property type="molecule type" value="Genomic_DNA"/>
</dbReference>
<comment type="caution">
    <text evidence="1">The sequence shown here is derived from an EMBL/GenBank/DDBJ whole genome shotgun (WGS) entry which is preliminary data.</text>
</comment>
<protein>
    <submittedName>
        <fullName evidence="1">Uncharacterized protein</fullName>
    </submittedName>
</protein>
<reference evidence="1 2" key="1">
    <citation type="submission" date="2019-03" db="EMBL/GenBank/DDBJ databases">
        <title>First draft genome of Liparis tanakae, snailfish: a comprehensive survey of snailfish specific genes.</title>
        <authorList>
            <person name="Kim W."/>
            <person name="Song I."/>
            <person name="Jeong J.-H."/>
            <person name="Kim D."/>
            <person name="Kim S."/>
            <person name="Ryu S."/>
            <person name="Song J.Y."/>
            <person name="Lee S.K."/>
        </authorList>
    </citation>
    <scope>NUCLEOTIDE SEQUENCE [LARGE SCALE GENOMIC DNA]</scope>
    <source>
        <tissue evidence="1">Muscle</tissue>
    </source>
</reference>
<dbReference type="AlphaFoldDB" id="A0A4Z2I3I8"/>
<dbReference type="Proteomes" id="UP000314294">
    <property type="component" value="Unassembled WGS sequence"/>
</dbReference>
<gene>
    <name evidence="1" type="ORF">EYF80_018003</name>
</gene>
<organism evidence="1 2">
    <name type="scientific">Liparis tanakae</name>
    <name type="common">Tanaka's snailfish</name>
    <dbReference type="NCBI Taxonomy" id="230148"/>
    <lineage>
        <taxon>Eukaryota</taxon>
        <taxon>Metazoa</taxon>
        <taxon>Chordata</taxon>
        <taxon>Craniata</taxon>
        <taxon>Vertebrata</taxon>
        <taxon>Euteleostomi</taxon>
        <taxon>Actinopterygii</taxon>
        <taxon>Neopterygii</taxon>
        <taxon>Teleostei</taxon>
        <taxon>Neoteleostei</taxon>
        <taxon>Acanthomorphata</taxon>
        <taxon>Eupercaria</taxon>
        <taxon>Perciformes</taxon>
        <taxon>Cottioidei</taxon>
        <taxon>Cottales</taxon>
        <taxon>Liparidae</taxon>
        <taxon>Liparis</taxon>
    </lineage>
</organism>
<evidence type="ECO:0000313" key="2">
    <source>
        <dbReference type="Proteomes" id="UP000314294"/>
    </source>
</evidence>
<proteinExistence type="predicted"/>